<dbReference type="Pfam" id="PF01103">
    <property type="entry name" value="Omp85"/>
    <property type="match status" value="1"/>
</dbReference>
<comment type="subcellular location">
    <subcellularLocation>
        <location evidence="1">Cell outer membrane</location>
    </subcellularLocation>
</comment>
<dbReference type="InterPro" id="IPR035243">
    <property type="entry name" value="TamA_POTRA_Dom_1"/>
</dbReference>
<proteinExistence type="inferred from homology"/>
<evidence type="ECO:0000313" key="14">
    <source>
        <dbReference type="EMBL" id="SCY51004.1"/>
    </source>
</evidence>
<keyword evidence="6" id="KW-0732">Signal</keyword>
<dbReference type="GO" id="GO:0009279">
    <property type="term" value="C:cell outer membrane"/>
    <property type="evidence" value="ECO:0007669"/>
    <property type="project" value="UniProtKB-SubCell"/>
</dbReference>
<evidence type="ECO:0000256" key="2">
    <source>
        <dbReference type="ARBA" id="ARBA00010248"/>
    </source>
</evidence>
<evidence type="ECO:0000256" key="4">
    <source>
        <dbReference type="ARBA" id="ARBA00022452"/>
    </source>
</evidence>
<feature type="compositionally biased region" description="Basic residues" evidence="11">
    <location>
        <begin position="1"/>
        <end position="10"/>
    </location>
</feature>
<evidence type="ECO:0000256" key="1">
    <source>
        <dbReference type="ARBA" id="ARBA00004442"/>
    </source>
</evidence>
<keyword evidence="7" id="KW-0472">Membrane</keyword>
<dbReference type="InterPro" id="IPR039910">
    <property type="entry name" value="D15-like"/>
</dbReference>
<dbReference type="Gene3D" id="3.10.20.310">
    <property type="entry name" value="membrane protein fhac"/>
    <property type="match status" value="3"/>
</dbReference>
<feature type="region of interest" description="Disordered" evidence="11">
    <location>
        <begin position="1"/>
        <end position="30"/>
    </location>
</feature>
<evidence type="ECO:0000256" key="5">
    <source>
        <dbReference type="ARBA" id="ARBA00022692"/>
    </source>
</evidence>
<gene>
    <name evidence="14" type="ORF">SAMN05661077_2353</name>
</gene>
<dbReference type="AlphaFoldDB" id="A0A1G5GHM9"/>
<dbReference type="PANTHER" id="PTHR12815:SF47">
    <property type="entry name" value="TRANSLOCATION AND ASSEMBLY MODULE SUBUNIT TAMA"/>
    <property type="match status" value="1"/>
</dbReference>
<evidence type="ECO:0000259" key="12">
    <source>
        <dbReference type="Pfam" id="PF01103"/>
    </source>
</evidence>
<name>A0A1G5GHM9_9GAMM</name>
<keyword evidence="8" id="KW-0998">Cell outer membrane</keyword>
<dbReference type="GO" id="GO:0009306">
    <property type="term" value="P:protein secretion"/>
    <property type="evidence" value="ECO:0007669"/>
    <property type="project" value="TreeGrafter"/>
</dbReference>
<dbReference type="PANTHER" id="PTHR12815">
    <property type="entry name" value="SORTING AND ASSEMBLY MACHINERY SAMM50 PROTEIN FAMILY MEMBER"/>
    <property type="match status" value="1"/>
</dbReference>
<keyword evidence="4" id="KW-1134">Transmembrane beta strand</keyword>
<comment type="similarity">
    <text evidence="2">Belongs to the TamA family.</text>
</comment>
<dbReference type="Gene3D" id="2.40.160.50">
    <property type="entry name" value="membrane protein fhac: a member of the omp85/tpsb transporter family"/>
    <property type="match status" value="1"/>
</dbReference>
<evidence type="ECO:0000259" key="13">
    <source>
        <dbReference type="Pfam" id="PF17243"/>
    </source>
</evidence>
<comment type="subunit">
    <text evidence="10">Interacts with TamB to form the translocation and assembly module (TAM).</text>
</comment>
<evidence type="ECO:0000256" key="8">
    <source>
        <dbReference type="ARBA" id="ARBA00023237"/>
    </source>
</evidence>
<dbReference type="Proteomes" id="UP000183104">
    <property type="component" value="Unassembled WGS sequence"/>
</dbReference>
<dbReference type="STRING" id="381306.AN478_05135"/>
<keyword evidence="5" id="KW-0812">Transmembrane</keyword>
<dbReference type="EMBL" id="FMUN01000006">
    <property type="protein sequence ID" value="SCY51004.1"/>
    <property type="molecule type" value="Genomic_DNA"/>
</dbReference>
<feature type="domain" description="TamA POTRA" evidence="13">
    <location>
        <begin position="55"/>
        <end position="131"/>
    </location>
</feature>
<keyword evidence="15" id="KW-1185">Reference proteome</keyword>
<dbReference type="Pfam" id="PF17243">
    <property type="entry name" value="POTRA_TamA_1"/>
    <property type="match status" value="1"/>
</dbReference>
<evidence type="ECO:0000313" key="15">
    <source>
        <dbReference type="Proteomes" id="UP000183104"/>
    </source>
</evidence>
<evidence type="ECO:0000256" key="7">
    <source>
        <dbReference type="ARBA" id="ARBA00023136"/>
    </source>
</evidence>
<feature type="domain" description="Bacterial surface antigen (D15)" evidence="12">
    <location>
        <begin position="321"/>
        <end position="620"/>
    </location>
</feature>
<evidence type="ECO:0000256" key="10">
    <source>
        <dbReference type="ARBA" id="ARBA00093548"/>
    </source>
</evidence>
<sequence length="623" mass="69483">MPPAQGRRKWLALPPRPRPRPSAPGPPSPLRRAGALLVLALVPGLAPADPDTLRLEVDGVSGELERNIRAYLSIAELAGTEDPDPTNISRNHRAAPEEIREALQPFGFYNPDIRGSLDRDGDAWVARYEVDRGPPTIITELELRIMGPGRDDGGLARVLEDSGLKEGERLRHDRYSATKDDLLEQAVASGYLDARFTRNEIRVHPARNEARVALVMDSGPAYYFGNIRVEQDILDPAFVERLLPVERAERLTSRRLLDLQFALSDTDYFERVAVNMARQEAAPYTPEEDGAEEARIVPVEVATDPKKPRLYSIGVGYGTDTGPRLTGAVEFRHINQQGHQFRTDLFLSEVRQGLAARYRIPIKNVRTDSYNILGRITQEELGDTRNHRYLFGVSEDRGFLGWQRSLYANVSRDFTFVGDDDRDYTFLAPGGSMSRSKADDRLYPRRGWSLFFDLHGAHESLLSDASFLQGQTRAQGILPLGPQTRLLGRVHAGATRVNRVTDIPASERFFAGGDRSVRGYPYQDLGPQDADGHTIGGRYLLTGSVEVDHRVWGNFGVAAFWDAGNASNQWPPDPVEAVGVGLRYASPLGMIRLDFATPQDTIIREDLEMAPDWRLHFSMGPDL</sequence>
<dbReference type="InterPro" id="IPR000184">
    <property type="entry name" value="Bac_surfAg_D15"/>
</dbReference>
<feature type="compositionally biased region" description="Pro residues" evidence="11">
    <location>
        <begin position="14"/>
        <end position="29"/>
    </location>
</feature>
<protein>
    <recommendedName>
        <fullName evidence="3">Translocation and assembly module subunit TamA</fullName>
    </recommendedName>
    <alternativeName>
        <fullName evidence="9">Autotransporter assembly factor TamA</fullName>
    </alternativeName>
</protein>
<evidence type="ECO:0000256" key="9">
    <source>
        <dbReference type="ARBA" id="ARBA00033063"/>
    </source>
</evidence>
<dbReference type="GO" id="GO:0097347">
    <property type="term" value="C:TAM protein secretion complex"/>
    <property type="evidence" value="ECO:0007669"/>
    <property type="project" value="TreeGrafter"/>
</dbReference>
<organism evidence="14 15">
    <name type="scientific">Thiohalorhabdus denitrificans</name>
    <dbReference type="NCBI Taxonomy" id="381306"/>
    <lineage>
        <taxon>Bacteria</taxon>
        <taxon>Pseudomonadati</taxon>
        <taxon>Pseudomonadota</taxon>
        <taxon>Gammaproteobacteria</taxon>
        <taxon>Thiohalorhabdales</taxon>
        <taxon>Thiohalorhabdaceae</taxon>
        <taxon>Thiohalorhabdus</taxon>
    </lineage>
</organism>
<evidence type="ECO:0000256" key="6">
    <source>
        <dbReference type="ARBA" id="ARBA00022729"/>
    </source>
</evidence>
<evidence type="ECO:0000256" key="11">
    <source>
        <dbReference type="SAM" id="MobiDB-lite"/>
    </source>
</evidence>
<accession>A0A1G5GHM9</accession>
<evidence type="ECO:0000256" key="3">
    <source>
        <dbReference type="ARBA" id="ARBA00015419"/>
    </source>
</evidence>
<reference evidence="15" key="1">
    <citation type="submission" date="2016-10" db="EMBL/GenBank/DDBJ databases">
        <authorList>
            <person name="Varghese N."/>
        </authorList>
    </citation>
    <scope>NUCLEOTIDE SEQUENCE [LARGE SCALE GENOMIC DNA]</scope>
    <source>
        <strain evidence="15">HL 19</strain>
    </source>
</reference>